<reference evidence="1" key="1">
    <citation type="journal article" date="2022" name="Res Sq">
        <title>Evolution of multicellular longitudinally dividing oral cavity symbionts (Neisseriaceae).</title>
        <authorList>
            <person name="Nyongesa S."/>
            <person name="Weber P."/>
            <person name="Bernet E."/>
            <person name="Pullido F."/>
            <person name="Nieckarz M."/>
            <person name="Delaby M."/>
            <person name="Nieves C."/>
            <person name="Viehboeck T."/>
            <person name="Krause N."/>
            <person name="Rivera-Millot A."/>
            <person name="Nakamura A."/>
            <person name="Vischer N."/>
            <person name="VanNieuwenhze M."/>
            <person name="Brun Y."/>
            <person name="Cava F."/>
            <person name="Bulgheresi S."/>
            <person name="Veyrier F."/>
        </authorList>
    </citation>
    <scope>NUCLEOTIDE SEQUENCE</scope>
    <source>
        <strain evidence="1">17694</strain>
    </source>
</reference>
<reference evidence="1" key="2">
    <citation type="submission" date="2024-09" db="EMBL/GenBank/DDBJ databases">
        <authorList>
            <person name="Veyrier F.J."/>
        </authorList>
    </citation>
    <scope>NUCLEOTIDE SEQUENCE</scope>
    <source>
        <strain evidence="1">17694</strain>
    </source>
</reference>
<dbReference type="RefSeq" id="WP_034334138.1">
    <property type="nucleotide sequence ID" value="NZ_CP091521.1"/>
</dbReference>
<dbReference type="KEGG" id="ckh:LVJ77_01895"/>
<proteinExistence type="predicted"/>
<organism evidence="1 2">
    <name type="scientific">Conchiformibius kuhniae</name>
    <dbReference type="NCBI Taxonomy" id="211502"/>
    <lineage>
        <taxon>Bacteria</taxon>
        <taxon>Pseudomonadati</taxon>
        <taxon>Pseudomonadota</taxon>
        <taxon>Betaproteobacteria</taxon>
        <taxon>Neisseriales</taxon>
        <taxon>Neisseriaceae</taxon>
        <taxon>Conchiformibius</taxon>
    </lineage>
</organism>
<dbReference type="Proteomes" id="UP000831534">
    <property type="component" value="Chromosome"/>
</dbReference>
<dbReference type="EMBL" id="CP091521">
    <property type="protein sequence ID" value="UOP05074.1"/>
    <property type="molecule type" value="Genomic_DNA"/>
</dbReference>
<dbReference type="InterPro" id="IPR009883">
    <property type="entry name" value="YgfX"/>
</dbReference>
<dbReference type="PROSITE" id="PS51257">
    <property type="entry name" value="PROKAR_LIPOPROTEIN"/>
    <property type="match status" value="1"/>
</dbReference>
<name>A0A8T9MVD4_9NEIS</name>
<dbReference type="AlphaFoldDB" id="A0A8T9MVD4"/>
<evidence type="ECO:0000313" key="1">
    <source>
        <dbReference type="EMBL" id="UOP05074.1"/>
    </source>
</evidence>
<keyword evidence="2" id="KW-1185">Reference proteome</keyword>
<dbReference type="Pfam" id="PF07254">
    <property type="entry name" value="Cpta_toxin"/>
    <property type="match status" value="1"/>
</dbReference>
<accession>A0A8T9MVD4</accession>
<protein>
    <submittedName>
        <fullName evidence="1">Protein YgfX</fullName>
    </submittedName>
</protein>
<evidence type="ECO:0000313" key="2">
    <source>
        <dbReference type="Proteomes" id="UP000831534"/>
    </source>
</evidence>
<sequence>MRGFELAFAPARSRRIVCALLAAVTAYACTVHLYGAARLVLLLLLAGTLAWAWRDDPQRIGKMRVDAYGRVWLFAAGRRKPYPATLQAGSLIHRFGCFLKWRTGSGRVFWQFVPPDAMSRSDFHKLRVWARFGQEK</sequence>
<gene>
    <name evidence="1" type="ORF">LVJ77_01895</name>
</gene>